<organism evidence="2 3">
    <name type="scientific">Bullifex porci</name>
    <dbReference type="NCBI Taxonomy" id="2606638"/>
    <lineage>
        <taxon>Bacteria</taxon>
        <taxon>Pseudomonadati</taxon>
        <taxon>Spirochaetota</taxon>
        <taxon>Spirochaetia</taxon>
        <taxon>Spirochaetales</taxon>
        <taxon>Spirochaetaceae</taxon>
        <taxon>Bullifex</taxon>
    </lineage>
</organism>
<sequence length="187" mass="21434">MTIIYYCLVSLFRWDIKWISRLSTMWGITRLILVIFFVLMLIIDSVFIYDKVLHLQRINVQLERIEICSQIVSNESNKKLNWGIIHKLELSVSEVKNEANIICKRVKTKKLNNAFLDVLGVPSISDMNNAITVILPNGNTISSVPKRATKGQVKEIAIKAGLAQESDFDVHTHLSFNAFMWNKAFSH</sequence>
<comment type="caution">
    <text evidence="2">The sequence shown here is derived from an EMBL/GenBank/DDBJ whole genome shotgun (WGS) entry which is preliminary data.</text>
</comment>
<reference evidence="2 3" key="1">
    <citation type="submission" date="2019-08" db="EMBL/GenBank/DDBJ databases">
        <title>In-depth cultivation of the pig gut microbiome towards novel bacterial diversity and tailored functional studies.</title>
        <authorList>
            <person name="Wylensek D."/>
            <person name="Hitch T.C.A."/>
            <person name="Clavel T."/>
        </authorList>
    </citation>
    <scope>NUCLEOTIDE SEQUENCE [LARGE SCALE GENOMIC DNA]</scope>
    <source>
        <strain evidence="2 3">NM-380-WT-3C1</strain>
    </source>
</reference>
<dbReference type="EMBL" id="VUNN01000048">
    <property type="protein sequence ID" value="MSU07359.1"/>
    <property type="molecule type" value="Genomic_DNA"/>
</dbReference>
<evidence type="ECO:0000313" key="2">
    <source>
        <dbReference type="EMBL" id="MSU07359.1"/>
    </source>
</evidence>
<proteinExistence type="predicted"/>
<evidence type="ECO:0000256" key="1">
    <source>
        <dbReference type="SAM" id="Phobius"/>
    </source>
</evidence>
<dbReference type="RefSeq" id="WP_154427040.1">
    <property type="nucleotide sequence ID" value="NZ_VUNN01000048.1"/>
</dbReference>
<protein>
    <submittedName>
        <fullName evidence="2">Uncharacterized protein</fullName>
    </submittedName>
</protein>
<gene>
    <name evidence="2" type="ORF">FYJ80_11450</name>
</gene>
<keyword evidence="1" id="KW-0472">Membrane</keyword>
<accession>A0A7X2PEB8</accession>
<keyword evidence="1" id="KW-1133">Transmembrane helix</keyword>
<keyword evidence="1" id="KW-0812">Transmembrane</keyword>
<dbReference type="Proteomes" id="UP000460549">
    <property type="component" value="Unassembled WGS sequence"/>
</dbReference>
<evidence type="ECO:0000313" key="3">
    <source>
        <dbReference type="Proteomes" id="UP000460549"/>
    </source>
</evidence>
<name>A0A7X2PEB8_9SPIO</name>
<keyword evidence="3" id="KW-1185">Reference proteome</keyword>
<dbReference type="AlphaFoldDB" id="A0A7X2PEB8"/>
<feature type="transmembrane region" description="Helical" evidence="1">
    <location>
        <begin position="28"/>
        <end position="49"/>
    </location>
</feature>